<accession>A0ABN6YDA5</accession>
<gene>
    <name evidence="3" type="ORF">GCM10025870_21440</name>
</gene>
<evidence type="ECO:0000259" key="2">
    <source>
        <dbReference type="Pfam" id="PF02148"/>
    </source>
</evidence>
<organism evidence="3 4">
    <name type="scientific">Agromyces marinus</name>
    <dbReference type="NCBI Taxonomy" id="1389020"/>
    <lineage>
        <taxon>Bacteria</taxon>
        <taxon>Bacillati</taxon>
        <taxon>Actinomycetota</taxon>
        <taxon>Actinomycetes</taxon>
        <taxon>Micrococcales</taxon>
        <taxon>Microbacteriaceae</taxon>
        <taxon>Agromyces</taxon>
    </lineage>
</organism>
<dbReference type="EMBL" id="AP027734">
    <property type="protein sequence ID" value="BDZ55071.1"/>
    <property type="molecule type" value="Genomic_DNA"/>
</dbReference>
<feature type="compositionally biased region" description="Basic and acidic residues" evidence="1">
    <location>
        <begin position="105"/>
        <end position="117"/>
    </location>
</feature>
<proteinExistence type="predicted"/>
<protein>
    <recommendedName>
        <fullName evidence="2">UBP-type domain-containing protein</fullName>
    </recommendedName>
</protein>
<dbReference type="InterPro" id="IPR001607">
    <property type="entry name" value="Znf_UBP"/>
</dbReference>
<reference evidence="4" key="1">
    <citation type="journal article" date="2019" name="Int. J. Syst. Evol. Microbiol.">
        <title>The Global Catalogue of Microorganisms (GCM) 10K type strain sequencing project: providing services to taxonomists for standard genome sequencing and annotation.</title>
        <authorList>
            <consortium name="The Broad Institute Genomics Platform"/>
            <consortium name="The Broad Institute Genome Sequencing Center for Infectious Disease"/>
            <person name="Wu L."/>
            <person name="Ma J."/>
        </authorList>
    </citation>
    <scope>NUCLEOTIDE SEQUENCE [LARGE SCALE GENOMIC DNA]</scope>
    <source>
        <strain evidence="4">NBRC 109019</strain>
    </source>
</reference>
<evidence type="ECO:0000313" key="4">
    <source>
        <dbReference type="Proteomes" id="UP001321477"/>
    </source>
</evidence>
<dbReference type="InterPro" id="IPR013083">
    <property type="entry name" value="Znf_RING/FYVE/PHD"/>
</dbReference>
<evidence type="ECO:0000313" key="3">
    <source>
        <dbReference type="EMBL" id="BDZ55071.1"/>
    </source>
</evidence>
<evidence type="ECO:0000256" key="1">
    <source>
        <dbReference type="SAM" id="MobiDB-lite"/>
    </source>
</evidence>
<dbReference type="Pfam" id="PF02148">
    <property type="entry name" value="zf-UBP"/>
    <property type="match status" value="1"/>
</dbReference>
<feature type="region of interest" description="Disordered" evidence="1">
    <location>
        <begin position="83"/>
        <end position="117"/>
    </location>
</feature>
<feature type="domain" description="UBP-type" evidence="2">
    <location>
        <begin position="18"/>
        <end position="80"/>
    </location>
</feature>
<dbReference type="SUPFAM" id="SSF57850">
    <property type="entry name" value="RING/U-box"/>
    <property type="match status" value="1"/>
</dbReference>
<sequence>MTSTNAPVPAPAPSGTGCLECIAHDGWWWHLRRCVTCGMVGCCDSSPAQHASRHARETGHAVAASFEPGEEWWWDYAEGHSAKRGPLEPPRWRPEDQASPGPEGRVPENWRDLLNEP</sequence>
<dbReference type="RefSeq" id="WP_234660089.1">
    <property type="nucleotide sequence ID" value="NZ_AP027734.1"/>
</dbReference>
<dbReference type="Proteomes" id="UP001321477">
    <property type="component" value="Chromosome"/>
</dbReference>
<keyword evidence="4" id="KW-1185">Reference proteome</keyword>
<dbReference type="Gene3D" id="3.30.40.10">
    <property type="entry name" value="Zinc/RING finger domain, C3HC4 (zinc finger)"/>
    <property type="match status" value="1"/>
</dbReference>
<name>A0ABN6YDA5_9MICO</name>